<protein>
    <recommendedName>
        <fullName evidence="2">non-specific protein-tyrosine kinase</fullName>
        <ecNumber evidence="2">2.7.10.2</ecNumber>
    </recommendedName>
</protein>
<dbReference type="CDD" id="cd05387">
    <property type="entry name" value="BY-kinase"/>
    <property type="match status" value="1"/>
</dbReference>
<dbReference type="RefSeq" id="WP_142532194.1">
    <property type="nucleotide sequence ID" value="NZ_FXTB01000001.1"/>
</dbReference>
<feature type="domain" description="Tyrosine-protein kinase G-rich" evidence="12">
    <location>
        <begin position="462"/>
        <end position="536"/>
    </location>
</feature>
<proteinExistence type="inferred from homology"/>
<evidence type="ECO:0000259" key="12">
    <source>
        <dbReference type="Pfam" id="PF13807"/>
    </source>
</evidence>
<dbReference type="InterPro" id="IPR005702">
    <property type="entry name" value="Wzc-like_C"/>
</dbReference>
<evidence type="ECO:0000256" key="6">
    <source>
        <dbReference type="ARBA" id="ARBA00022840"/>
    </source>
</evidence>
<dbReference type="GO" id="GO:0004715">
    <property type="term" value="F:non-membrane spanning protein tyrosine kinase activity"/>
    <property type="evidence" value="ECO:0007669"/>
    <property type="project" value="UniProtKB-EC"/>
</dbReference>
<evidence type="ECO:0000256" key="7">
    <source>
        <dbReference type="ARBA" id="ARBA00023137"/>
    </source>
</evidence>
<dbReference type="AlphaFoldDB" id="A0A521BCZ8"/>
<keyword evidence="14" id="KW-1185">Reference proteome</keyword>
<dbReference type="OrthoDB" id="9794577at2"/>
<keyword evidence="10" id="KW-0812">Transmembrane</keyword>
<comment type="similarity">
    <text evidence="1">Belongs to the CpsD/CapB family.</text>
</comment>
<feature type="domain" description="AAA" evidence="11">
    <location>
        <begin position="603"/>
        <end position="727"/>
    </location>
</feature>
<dbReference type="EMBL" id="FXTB01000001">
    <property type="protein sequence ID" value="SMO44967.1"/>
    <property type="molecule type" value="Genomic_DNA"/>
</dbReference>
<evidence type="ECO:0000313" key="13">
    <source>
        <dbReference type="EMBL" id="SMO44967.1"/>
    </source>
</evidence>
<evidence type="ECO:0000256" key="10">
    <source>
        <dbReference type="SAM" id="Phobius"/>
    </source>
</evidence>
<keyword evidence="7" id="KW-0829">Tyrosine-protein kinase</keyword>
<evidence type="ECO:0000256" key="4">
    <source>
        <dbReference type="ARBA" id="ARBA00022741"/>
    </source>
</evidence>
<evidence type="ECO:0000256" key="3">
    <source>
        <dbReference type="ARBA" id="ARBA00022679"/>
    </source>
</evidence>
<evidence type="ECO:0000256" key="9">
    <source>
        <dbReference type="SAM" id="Coils"/>
    </source>
</evidence>
<keyword evidence="5" id="KW-0418">Kinase</keyword>
<accession>A0A521BCZ8</accession>
<keyword evidence="3" id="KW-0808">Transferase</keyword>
<dbReference type="GO" id="GO:0005524">
    <property type="term" value="F:ATP binding"/>
    <property type="evidence" value="ECO:0007669"/>
    <property type="project" value="UniProtKB-KW"/>
</dbReference>
<dbReference type="Proteomes" id="UP000319040">
    <property type="component" value="Unassembled WGS sequence"/>
</dbReference>
<keyword evidence="10" id="KW-1133">Transmembrane helix</keyword>
<dbReference type="SUPFAM" id="SSF52540">
    <property type="entry name" value="P-loop containing nucleoside triphosphate hydrolases"/>
    <property type="match status" value="1"/>
</dbReference>
<dbReference type="EC" id="2.7.10.2" evidence="2"/>
<dbReference type="NCBIfam" id="TIGR01007">
    <property type="entry name" value="eps_fam"/>
    <property type="match status" value="1"/>
</dbReference>
<sequence>MQKHSDSNYSHSKAPVTESTMPDIRKIFQLFKKNWYFLLISFPLFTGLTYIYHRYTPVVYKGSVTIMLKSDEKRTVSGAEIIEGFGLSPETKSIENQTIILRSKKIVKRAIDRLDFAIDIYSNGVFKDTDMYQKSPFVITMDSSHVQLLNTPIHIEPIDESRVKISIKTENATLHTFANEKNQGASGAVTYEKIVKIGDWIDTPFCRFTIHTSSALSSQVGYYFYFRSHDWLAAAYRGKIQVSPYKEGSSIIYISSTGTNPHKINAFLDALTFVYLEQSLERKNEIAKRTIAFIETQLKQVADTLRQAQRKMIDFKRNNVFSAPTELSERLAERYFEYEKQLGLLQVSESYYTRLSKHLESEPLSDDYLLPIFSIESNAFVTSLVTELLGLHNELSLLQAQTNTHNPLLAEMNQKINLSKQNLLVALHKILKNVALEKKKIKDQMSHLAARMNDLPENERLFLDIERDYKLNDAIYTFLLQKKSETQITKASNTPDNEILDDASIVGVVSPNKSKNKQQAILLAFLLPVGIVVLKEYLNNKIRDRNDLTSLAPRTTILGYIPQYKGTGNMVIKAEPLSSTSESFRALRTKLKYLTPENGKLVLTITSTNTGEGKTFCALNLASAFAISGKKTVLVGFDLRKPRLTELFRHENEQGLSNYLIGQAQIDEIMYPGGADNFTIVPSGTIPPNPSELISGIHTQRFFTEIKEIFDVVIVDSPPIGLVADARLLLEYSDCHLFVVRANKTVKEQFKHTLQNLMDDEVPPTGIVLNDLNSKIGGYGYYSEKYYTDSKKA</sequence>
<dbReference type="Pfam" id="PF13807">
    <property type="entry name" value="GNVR"/>
    <property type="match status" value="1"/>
</dbReference>
<keyword evidence="6" id="KW-0067">ATP-binding</keyword>
<evidence type="ECO:0000256" key="2">
    <source>
        <dbReference type="ARBA" id="ARBA00011903"/>
    </source>
</evidence>
<dbReference type="Gene3D" id="3.40.50.300">
    <property type="entry name" value="P-loop containing nucleotide triphosphate hydrolases"/>
    <property type="match status" value="1"/>
</dbReference>
<evidence type="ECO:0000259" key="11">
    <source>
        <dbReference type="Pfam" id="PF13614"/>
    </source>
</evidence>
<comment type="catalytic activity">
    <reaction evidence="8">
        <text>L-tyrosyl-[protein] + ATP = O-phospho-L-tyrosyl-[protein] + ADP + H(+)</text>
        <dbReference type="Rhea" id="RHEA:10596"/>
        <dbReference type="Rhea" id="RHEA-COMP:10136"/>
        <dbReference type="Rhea" id="RHEA-COMP:20101"/>
        <dbReference type="ChEBI" id="CHEBI:15378"/>
        <dbReference type="ChEBI" id="CHEBI:30616"/>
        <dbReference type="ChEBI" id="CHEBI:46858"/>
        <dbReference type="ChEBI" id="CHEBI:61978"/>
        <dbReference type="ChEBI" id="CHEBI:456216"/>
        <dbReference type="EC" id="2.7.10.2"/>
    </reaction>
</comment>
<dbReference type="InterPro" id="IPR027417">
    <property type="entry name" value="P-loop_NTPase"/>
</dbReference>
<dbReference type="PANTHER" id="PTHR32309:SF13">
    <property type="entry name" value="FERRIC ENTEROBACTIN TRANSPORT PROTEIN FEPE"/>
    <property type="match status" value="1"/>
</dbReference>
<keyword evidence="10" id="KW-0472">Membrane</keyword>
<dbReference type="PANTHER" id="PTHR32309">
    <property type="entry name" value="TYROSINE-PROTEIN KINASE"/>
    <property type="match status" value="1"/>
</dbReference>
<gene>
    <name evidence="13" type="ORF">SAMN06265379_101870</name>
</gene>
<keyword evidence="9" id="KW-0175">Coiled coil</keyword>
<evidence type="ECO:0000256" key="1">
    <source>
        <dbReference type="ARBA" id="ARBA00007316"/>
    </source>
</evidence>
<dbReference type="GO" id="GO:0005886">
    <property type="term" value="C:plasma membrane"/>
    <property type="evidence" value="ECO:0007669"/>
    <property type="project" value="TreeGrafter"/>
</dbReference>
<name>A0A521BCZ8_SACCC</name>
<evidence type="ECO:0000256" key="5">
    <source>
        <dbReference type="ARBA" id="ARBA00022777"/>
    </source>
</evidence>
<evidence type="ECO:0000313" key="14">
    <source>
        <dbReference type="Proteomes" id="UP000319040"/>
    </source>
</evidence>
<keyword evidence="4" id="KW-0547">Nucleotide-binding</keyword>
<dbReference type="InterPro" id="IPR050445">
    <property type="entry name" value="Bact_polysacc_biosynth/exp"/>
</dbReference>
<reference evidence="13 14" key="1">
    <citation type="submission" date="2017-05" db="EMBL/GenBank/DDBJ databases">
        <authorList>
            <person name="Varghese N."/>
            <person name="Submissions S."/>
        </authorList>
    </citation>
    <scope>NUCLEOTIDE SEQUENCE [LARGE SCALE GENOMIC DNA]</scope>
    <source>
        <strain evidence="13 14">DSM 27040</strain>
    </source>
</reference>
<feature type="transmembrane region" description="Helical" evidence="10">
    <location>
        <begin position="35"/>
        <end position="53"/>
    </location>
</feature>
<evidence type="ECO:0000256" key="8">
    <source>
        <dbReference type="ARBA" id="ARBA00051245"/>
    </source>
</evidence>
<organism evidence="13 14">
    <name type="scientific">Saccharicrinis carchari</name>
    <dbReference type="NCBI Taxonomy" id="1168039"/>
    <lineage>
        <taxon>Bacteria</taxon>
        <taxon>Pseudomonadati</taxon>
        <taxon>Bacteroidota</taxon>
        <taxon>Bacteroidia</taxon>
        <taxon>Marinilabiliales</taxon>
        <taxon>Marinilabiliaceae</taxon>
        <taxon>Saccharicrinis</taxon>
    </lineage>
</organism>
<dbReference type="InterPro" id="IPR032807">
    <property type="entry name" value="GNVR"/>
</dbReference>
<dbReference type="Pfam" id="PF13614">
    <property type="entry name" value="AAA_31"/>
    <property type="match status" value="1"/>
</dbReference>
<dbReference type="InterPro" id="IPR025669">
    <property type="entry name" value="AAA_dom"/>
</dbReference>
<feature type="coiled-coil region" evidence="9">
    <location>
        <begin position="277"/>
        <end position="318"/>
    </location>
</feature>